<dbReference type="AlphaFoldDB" id="A0A5J4V4C8"/>
<name>A0A5J4V4C8_9EUKA</name>
<organism evidence="1 2">
    <name type="scientific">Streblomastix strix</name>
    <dbReference type="NCBI Taxonomy" id="222440"/>
    <lineage>
        <taxon>Eukaryota</taxon>
        <taxon>Metamonada</taxon>
        <taxon>Preaxostyla</taxon>
        <taxon>Oxymonadida</taxon>
        <taxon>Streblomastigidae</taxon>
        <taxon>Streblomastix</taxon>
    </lineage>
</organism>
<sequence length="132" mass="15456">MDDRNQQENKYDNDQESRVAVINIEVEKNNREEKDNKNKMVSLFDRSVLTDLGSWNKSIAINRPVPLRNTPPEGEERLNFQKLGVLCGDRPRPTKERQLRYILRYVGWRRNSSVAKSAALKNNQIIRAQFLT</sequence>
<proteinExistence type="predicted"/>
<accession>A0A5J4V4C8</accession>
<comment type="caution">
    <text evidence="1">The sequence shown here is derived from an EMBL/GenBank/DDBJ whole genome shotgun (WGS) entry which is preliminary data.</text>
</comment>
<dbReference type="Proteomes" id="UP000324800">
    <property type="component" value="Unassembled WGS sequence"/>
</dbReference>
<reference evidence="1 2" key="1">
    <citation type="submission" date="2019-03" db="EMBL/GenBank/DDBJ databases">
        <title>Single cell metagenomics reveals metabolic interactions within the superorganism composed of flagellate Streblomastix strix and complex community of Bacteroidetes bacteria on its surface.</title>
        <authorList>
            <person name="Treitli S.C."/>
            <person name="Kolisko M."/>
            <person name="Husnik F."/>
            <person name="Keeling P."/>
            <person name="Hampl V."/>
        </authorList>
    </citation>
    <scope>NUCLEOTIDE SEQUENCE [LARGE SCALE GENOMIC DNA]</scope>
    <source>
        <strain evidence="1">ST1C</strain>
    </source>
</reference>
<dbReference type="EMBL" id="SNRW01010199">
    <property type="protein sequence ID" value="KAA6376905.1"/>
    <property type="molecule type" value="Genomic_DNA"/>
</dbReference>
<protein>
    <submittedName>
        <fullName evidence="1">Uncharacterized protein</fullName>
    </submittedName>
</protein>
<evidence type="ECO:0000313" key="2">
    <source>
        <dbReference type="Proteomes" id="UP000324800"/>
    </source>
</evidence>
<gene>
    <name evidence="1" type="ORF">EZS28_027566</name>
</gene>
<evidence type="ECO:0000313" key="1">
    <source>
        <dbReference type="EMBL" id="KAA6376905.1"/>
    </source>
</evidence>